<reference evidence="1 2" key="1">
    <citation type="submission" date="2024-11" db="EMBL/GenBank/DDBJ databases">
        <title>Chromosome-level genome assembly of the freshwater bivalve Anodonta woodiana.</title>
        <authorList>
            <person name="Chen X."/>
        </authorList>
    </citation>
    <scope>NUCLEOTIDE SEQUENCE [LARGE SCALE GENOMIC DNA]</scope>
    <source>
        <strain evidence="1">MN2024</strain>
        <tissue evidence="1">Gills</tissue>
    </source>
</reference>
<proteinExistence type="predicted"/>
<keyword evidence="2" id="KW-1185">Reference proteome</keyword>
<organism evidence="1 2">
    <name type="scientific">Sinanodonta woodiana</name>
    <name type="common">Chinese pond mussel</name>
    <name type="synonym">Anodonta woodiana</name>
    <dbReference type="NCBI Taxonomy" id="1069815"/>
    <lineage>
        <taxon>Eukaryota</taxon>
        <taxon>Metazoa</taxon>
        <taxon>Spiralia</taxon>
        <taxon>Lophotrochozoa</taxon>
        <taxon>Mollusca</taxon>
        <taxon>Bivalvia</taxon>
        <taxon>Autobranchia</taxon>
        <taxon>Heteroconchia</taxon>
        <taxon>Palaeoheterodonta</taxon>
        <taxon>Unionida</taxon>
        <taxon>Unionoidea</taxon>
        <taxon>Unionidae</taxon>
        <taxon>Unioninae</taxon>
        <taxon>Sinanodonta</taxon>
    </lineage>
</organism>
<dbReference type="Proteomes" id="UP001634394">
    <property type="component" value="Unassembled WGS sequence"/>
</dbReference>
<name>A0ABD3XYT9_SINWO</name>
<accession>A0ABD3XYT9</accession>
<comment type="caution">
    <text evidence="1">The sequence shown here is derived from an EMBL/GenBank/DDBJ whole genome shotgun (WGS) entry which is preliminary data.</text>
</comment>
<protein>
    <submittedName>
        <fullName evidence="1">Uncharacterized protein</fullName>
    </submittedName>
</protein>
<evidence type="ECO:0000313" key="2">
    <source>
        <dbReference type="Proteomes" id="UP001634394"/>
    </source>
</evidence>
<sequence>MDIIGRRYLLLDQTHILQENEVANKDAKDLKELFHLYNPDEKQNNVAFADETLPSRNLAHLEETGKIMFNKETKETILSDIKIKEN</sequence>
<gene>
    <name evidence="1" type="ORF">ACJMK2_002880</name>
</gene>
<dbReference type="AlphaFoldDB" id="A0ABD3XYT9"/>
<dbReference type="EMBL" id="JBJQND010000001">
    <property type="protein sequence ID" value="KAL3890598.1"/>
    <property type="molecule type" value="Genomic_DNA"/>
</dbReference>
<evidence type="ECO:0000313" key="1">
    <source>
        <dbReference type="EMBL" id="KAL3890598.1"/>
    </source>
</evidence>